<dbReference type="PANTHER" id="PTHR31302:SF32">
    <property type="entry name" value="PHOSPHOESTERASE"/>
    <property type="match status" value="1"/>
</dbReference>
<dbReference type="EMBL" id="AP021853">
    <property type="protein sequence ID" value="BBN98959.1"/>
    <property type="molecule type" value="Genomic_DNA"/>
</dbReference>
<dbReference type="InterPro" id="IPR029052">
    <property type="entry name" value="Metallo-depent_PP-like"/>
</dbReference>
<protein>
    <submittedName>
        <fullName evidence="2">Metallophosphoesterase</fullName>
    </submittedName>
</protein>
<dbReference type="GO" id="GO:0009245">
    <property type="term" value="P:lipid A biosynthetic process"/>
    <property type="evidence" value="ECO:0007669"/>
    <property type="project" value="TreeGrafter"/>
</dbReference>
<dbReference type="Pfam" id="PF00149">
    <property type="entry name" value="Metallophos"/>
    <property type="match status" value="1"/>
</dbReference>
<name>A0A5K7WZ07_9BACL</name>
<dbReference type="Gene3D" id="3.60.21.10">
    <property type="match status" value="1"/>
</dbReference>
<evidence type="ECO:0000313" key="2">
    <source>
        <dbReference type="EMBL" id="BBN98959.1"/>
    </source>
</evidence>
<gene>
    <name evidence="2" type="ORF">St703_16640</name>
</gene>
<evidence type="ECO:0000259" key="1">
    <source>
        <dbReference type="Pfam" id="PF00149"/>
    </source>
</evidence>
<dbReference type="InterPro" id="IPR051158">
    <property type="entry name" value="Metallophosphoesterase_sf"/>
</dbReference>
<feature type="domain" description="Calcineurin-like phosphoesterase" evidence="1">
    <location>
        <begin position="50"/>
        <end position="203"/>
    </location>
</feature>
<reference evidence="2 3" key="1">
    <citation type="submission" date="2019-09" db="EMBL/GenBank/DDBJ databases">
        <title>Complete genome sequence of Sporolactobacillus terrae 70-3.</title>
        <authorList>
            <person name="Tanaka N."/>
            <person name="Shiwa Y."/>
            <person name="Fujita N."/>
            <person name="Tanasupawat S."/>
        </authorList>
    </citation>
    <scope>NUCLEOTIDE SEQUENCE [LARGE SCALE GENOMIC DNA]</scope>
    <source>
        <strain evidence="2 3">70-3</strain>
    </source>
</reference>
<dbReference type="PANTHER" id="PTHR31302">
    <property type="entry name" value="TRANSMEMBRANE PROTEIN WITH METALLOPHOSPHOESTERASE DOMAIN-RELATED"/>
    <property type="match status" value="1"/>
</dbReference>
<dbReference type="AlphaFoldDB" id="A0A5K7WZ07"/>
<evidence type="ECO:0000313" key="3">
    <source>
        <dbReference type="Proteomes" id="UP000326951"/>
    </source>
</evidence>
<dbReference type="SUPFAM" id="SSF56300">
    <property type="entry name" value="Metallo-dependent phosphatases"/>
    <property type="match status" value="1"/>
</dbReference>
<sequence>MMVTFLAALLIGAAVLLLGWMFLEGHLNRVLTLDLEFADLPDPFIGKHLFFISDIHRRRISESWLNALKKSMDYVVIGGDLTEKGVPLKRVEANLRLLTSCAPVFFVWGNHDREAKTQQIKTLLDQYAVTVIENATYIIDEQGYSLNFCGIDDLLAGQPDLEQVLNSRRSNAPTVLFSHNPDIKHELNGKMKIDYVISGHTHSGQINFFGFTLKEKAGVKKLPFGTLIISSGYGTTTIPLRLGAKPDVLLLTLQRNRL</sequence>
<dbReference type="GO" id="GO:0008758">
    <property type="term" value="F:UDP-2,3-diacylglucosamine hydrolase activity"/>
    <property type="evidence" value="ECO:0007669"/>
    <property type="project" value="TreeGrafter"/>
</dbReference>
<organism evidence="2 3">
    <name type="scientific">Sporolactobacillus terrae</name>
    <dbReference type="NCBI Taxonomy" id="269673"/>
    <lineage>
        <taxon>Bacteria</taxon>
        <taxon>Bacillati</taxon>
        <taxon>Bacillota</taxon>
        <taxon>Bacilli</taxon>
        <taxon>Bacillales</taxon>
        <taxon>Sporolactobacillaceae</taxon>
        <taxon>Sporolactobacillus</taxon>
    </lineage>
</organism>
<dbReference type="GO" id="GO:0016020">
    <property type="term" value="C:membrane"/>
    <property type="evidence" value="ECO:0007669"/>
    <property type="project" value="GOC"/>
</dbReference>
<proteinExistence type="predicted"/>
<accession>A0A5K7WZ07</accession>
<dbReference type="InterPro" id="IPR004843">
    <property type="entry name" value="Calcineurin-like_PHP"/>
</dbReference>
<dbReference type="Proteomes" id="UP000326951">
    <property type="component" value="Chromosome"/>
</dbReference>
<dbReference type="RefSeq" id="WP_152080492.1">
    <property type="nucleotide sequence ID" value="NZ_AP021853.1"/>
</dbReference>